<evidence type="ECO:0000256" key="5">
    <source>
        <dbReference type="ARBA" id="ARBA00022989"/>
    </source>
</evidence>
<dbReference type="SUPFAM" id="SSF52540">
    <property type="entry name" value="P-loop containing nucleoside triphosphate hydrolases"/>
    <property type="match status" value="1"/>
</dbReference>
<evidence type="ECO:0000313" key="10">
    <source>
        <dbReference type="EMBL" id="OAA78923.1"/>
    </source>
</evidence>
<gene>
    <name evidence="10" type="ORF">LEL_02409</name>
</gene>
<dbReference type="AlphaFoldDB" id="A0A162K9P2"/>
<feature type="transmembrane region" description="Helical" evidence="7">
    <location>
        <begin position="396"/>
        <end position="416"/>
    </location>
</feature>
<dbReference type="GO" id="GO:0016887">
    <property type="term" value="F:ATP hydrolysis activity"/>
    <property type="evidence" value="ECO:0007669"/>
    <property type="project" value="InterPro"/>
</dbReference>
<keyword evidence="2 7" id="KW-0812">Transmembrane</keyword>
<feature type="transmembrane region" description="Helical" evidence="7">
    <location>
        <begin position="33"/>
        <end position="51"/>
    </location>
</feature>
<feature type="transmembrane region" description="Helical" evidence="7">
    <location>
        <begin position="289"/>
        <end position="311"/>
    </location>
</feature>
<dbReference type="GO" id="GO:0016020">
    <property type="term" value="C:membrane"/>
    <property type="evidence" value="ECO:0007669"/>
    <property type="project" value="InterPro"/>
</dbReference>
<dbReference type="GO" id="GO:0005524">
    <property type="term" value="F:ATP binding"/>
    <property type="evidence" value="ECO:0007669"/>
    <property type="project" value="UniProtKB-KW"/>
</dbReference>
<keyword evidence="11" id="KW-1185">Reference proteome</keyword>
<dbReference type="STRING" id="1081108.A0A162K9P2"/>
<dbReference type="PROSITE" id="PS50929">
    <property type="entry name" value="ABC_TM1F"/>
    <property type="match status" value="2"/>
</dbReference>
<dbReference type="PROSITE" id="PS50893">
    <property type="entry name" value="ABC_TRANSPORTER_2"/>
    <property type="match status" value="1"/>
</dbReference>
<dbReference type="OrthoDB" id="5147866at2759"/>
<feature type="domain" description="ABC transmembrane type-1" evidence="9">
    <location>
        <begin position="855"/>
        <end position="1136"/>
    </location>
</feature>
<dbReference type="InterPro" id="IPR027417">
    <property type="entry name" value="P-loop_NTPase"/>
</dbReference>
<evidence type="ECO:0000259" key="8">
    <source>
        <dbReference type="PROSITE" id="PS50893"/>
    </source>
</evidence>
<dbReference type="EMBL" id="AZHF01000002">
    <property type="protein sequence ID" value="OAA78923.1"/>
    <property type="molecule type" value="Genomic_DNA"/>
</dbReference>
<evidence type="ECO:0000256" key="3">
    <source>
        <dbReference type="ARBA" id="ARBA00022741"/>
    </source>
</evidence>
<feature type="transmembrane region" description="Helical" evidence="7">
    <location>
        <begin position="63"/>
        <end position="86"/>
    </location>
</feature>
<feature type="transmembrane region" description="Helical" evidence="7">
    <location>
        <begin position="994"/>
        <end position="1016"/>
    </location>
</feature>
<feature type="transmembrane region" description="Helical" evidence="7">
    <location>
        <begin position="1079"/>
        <end position="1101"/>
    </location>
</feature>
<dbReference type="Pfam" id="PF00005">
    <property type="entry name" value="ABC_tran"/>
    <property type="match status" value="1"/>
</dbReference>
<feature type="transmembrane region" description="Helical" evidence="7">
    <location>
        <begin position="156"/>
        <end position="176"/>
    </location>
</feature>
<evidence type="ECO:0000256" key="7">
    <source>
        <dbReference type="SAM" id="Phobius"/>
    </source>
</evidence>
<keyword evidence="1" id="KW-0813">Transport</keyword>
<dbReference type="Proteomes" id="UP000076881">
    <property type="component" value="Unassembled WGS sequence"/>
</dbReference>
<dbReference type="Pfam" id="PF00664">
    <property type="entry name" value="ABC_membrane"/>
    <property type="match status" value="1"/>
</dbReference>
<dbReference type="GO" id="GO:0140359">
    <property type="term" value="F:ABC-type transporter activity"/>
    <property type="evidence" value="ECO:0007669"/>
    <property type="project" value="InterPro"/>
</dbReference>
<feature type="transmembrane region" description="Helical" evidence="7">
    <location>
        <begin position="505"/>
        <end position="525"/>
    </location>
</feature>
<feature type="transmembrane region" description="Helical" evidence="7">
    <location>
        <begin position="126"/>
        <end position="144"/>
    </location>
</feature>
<evidence type="ECO:0000256" key="1">
    <source>
        <dbReference type="ARBA" id="ARBA00022448"/>
    </source>
</evidence>
<sequence>MLGLASTVAASVAASVAGVLGYFDNVLLFERTTLTLVSIGVPVLLAPFYRDDVPREALATRPISVWAVIFLHSLTFFAQLAGIVVWNEASLFPFSMSLTVSLLSLGATFSVAVLFNASYAFSFPPVAFSTLFSAVTIPYDLALAQHCSKANNNGVLVLQLTVVALKSLAIIFGYFCKAQFLPKQPFVLNYEYFLPWSSFVSISGLRSSFTLDDLPDLSWDYEPSLLHEKFREHFHRDKTSNLALFRAIALTLRPHLIASIPWRLGHIACSLSLPFVFKRLLRTTFAEDMSFATIVINLFTTSIGLSGIGVFKYYGQAIDDRISTIARTIYIAAVHDKTMRLHIDDIDETLLRSNMSQVMHDIEELLWSARDCFWAATHVCLGLALLFPLAGVSSLLVLIPTLFVASGCLCIASVEAEHRKAYIEKRLSRSKLVSSVLIQISSIKMMGLEPIVAKYLHDENAAEMAALLQERYWRMAIFALAAFNHGLAPGFVFGGLVYLGHSADALLGPNVFACFIMISIIVDAASRAVDKMTNGTAGLQSVKRIQDYLMLAEVPDWKRAHNEEDAAHYPCVAPASLFRIDIQSLSVTLPDGHDILRGVTLQLALGRVGMVYSPEPCGKSTLARAILGETPSSEGSITLANPGVAFCGENAWVQNQTIEANIVGHHTLDRNWYHRVIGACMLAQDIHQLPEREHTIAGSSGCEFDASFRQRMCLARALFCHAPVMVLDGILASVRLDIAQSILHNIFGPQGLAREWNCTAIITTNNYAFLKYADVVFEMGEDYRFKRYADVGEYLRLRKPSSRRAHERPVYRNADLCETIESRSLQLRSSTFTENDEHLQEQHKISLFYYFLQPAGLYPVVTFLFAAAVAATMKKMPEIFLRISVSKGYLDKNSFWGYIALATGSIICNRVSAQIFLSFINTKCSESLHERLASSVLSATHAFLRCTDMGPPFKLFMEDMPTISRDLPLTFMQLCFMAYTSVLNIAILSMTAKYAWFLIVGYLIMLYHAKMIYIPYSRQLRLLERQGVAAAAALVAETVDGIQYVRAACSQGEYLASLYSILESAQKTFYHRRRAYSRLVLIVDAFTAASGILLVTLTHVIPRSSSSAALGLALVTLVRLSAETTFLVNIMSSLDDRLSAVSRLRKFCKDTPREEAATSAPPAHPSWPAFGRIEFKNVTTSRNDNERDLLTAHNLEAVNLSVPPSEKVGICAQMGQHY</sequence>
<dbReference type="PANTHER" id="PTHR24223">
    <property type="entry name" value="ATP-BINDING CASSETTE SUB-FAMILY C"/>
    <property type="match status" value="1"/>
</dbReference>
<comment type="caution">
    <text evidence="10">The sequence shown here is derived from an EMBL/GenBank/DDBJ whole genome shotgun (WGS) entry which is preliminary data.</text>
</comment>
<feature type="transmembrane region" description="Helical" evidence="7">
    <location>
        <begin position="847"/>
        <end position="871"/>
    </location>
</feature>
<dbReference type="PANTHER" id="PTHR24223:SF399">
    <property type="entry name" value="ABC TRANSPORTER ATNG"/>
    <property type="match status" value="1"/>
</dbReference>
<feature type="domain" description="ABC transporter" evidence="8">
    <location>
        <begin position="580"/>
        <end position="813"/>
    </location>
</feature>
<feature type="domain" description="ABC transmembrane type-1" evidence="9">
    <location>
        <begin position="257"/>
        <end position="537"/>
    </location>
</feature>
<protein>
    <submittedName>
        <fullName evidence="10">ABC transporter, transmembrane domain, type 1</fullName>
    </submittedName>
</protein>
<dbReference type="InterPro" id="IPR011527">
    <property type="entry name" value="ABC1_TM_dom"/>
</dbReference>
<dbReference type="InterPro" id="IPR036640">
    <property type="entry name" value="ABC1_TM_sf"/>
</dbReference>
<feature type="transmembrane region" description="Helical" evidence="7">
    <location>
        <begin position="477"/>
        <end position="499"/>
    </location>
</feature>
<dbReference type="Gene3D" id="1.20.1560.10">
    <property type="entry name" value="ABC transporter type 1, transmembrane domain"/>
    <property type="match status" value="2"/>
</dbReference>
<organism evidence="10 11">
    <name type="scientific">Akanthomyces lecanii RCEF 1005</name>
    <dbReference type="NCBI Taxonomy" id="1081108"/>
    <lineage>
        <taxon>Eukaryota</taxon>
        <taxon>Fungi</taxon>
        <taxon>Dikarya</taxon>
        <taxon>Ascomycota</taxon>
        <taxon>Pezizomycotina</taxon>
        <taxon>Sordariomycetes</taxon>
        <taxon>Hypocreomycetidae</taxon>
        <taxon>Hypocreales</taxon>
        <taxon>Cordycipitaceae</taxon>
        <taxon>Akanthomyces</taxon>
        <taxon>Cordyceps confragosa</taxon>
    </lineage>
</organism>
<evidence type="ECO:0000256" key="6">
    <source>
        <dbReference type="ARBA" id="ARBA00023136"/>
    </source>
</evidence>
<feature type="transmembrane region" description="Helical" evidence="7">
    <location>
        <begin position="895"/>
        <end position="920"/>
    </location>
</feature>
<proteinExistence type="predicted"/>
<keyword evidence="4" id="KW-0067">ATP-binding</keyword>
<evidence type="ECO:0000256" key="4">
    <source>
        <dbReference type="ARBA" id="ARBA00022840"/>
    </source>
</evidence>
<dbReference type="SUPFAM" id="SSF90123">
    <property type="entry name" value="ABC transporter transmembrane region"/>
    <property type="match status" value="2"/>
</dbReference>
<reference evidence="10 11" key="1">
    <citation type="journal article" date="2016" name="Genome Biol. Evol.">
        <title>Divergent and convergent evolution of fungal pathogenicity.</title>
        <authorList>
            <person name="Shang Y."/>
            <person name="Xiao G."/>
            <person name="Zheng P."/>
            <person name="Cen K."/>
            <person name="Zhan S."/>
            <person name="Wang C."/>
        </authorList>
    </citation>
    <scope>NUCLEOTIDE SEQUENCE [LARGE SCALE GENOMIC DNA]</scope>
    <source>
        <strain evidence="10 11">RCEF 1005</strain>
    </source>
</reference>
<keyword evidence="5 7" id="KW-1133">Transmembrane helix</keyword>
<evidence type="ECO:0000256" key="2">
    <source>
        <dbReference type="ARBA" id="ARBA00022692"/>
    </source>
</evidence>
<evidence type="ECO:0000313" key="11">
    <source>
        <dbReference type="Proteomes" id="UP000076881"/>
    </source>
</evidence>
<dbReference type="Gene3D" id="3.40.50.300">
    <property type="entry name" value="P-loop containing nucleotide triphosphate hydrolases"/>
    <property type="match status" value="1"/>
</dbReference>
<accession>A0A162K9P2</accession>
<name>A0A162K9P2_CORDF</name>
<keyword evidence="6 7" id="KW-0472">Membrane</keyword>
<keyword evidence="3" id="KW-0547">Nucleotide-binding</keyword>
<dbReference type="InterPro" id="IPR003439">
    <property type="entry name" value="ABC_transporter-like_ATP-bd"/>
</dbReference>
<feature type="transmembrane region" description="Helical" evidence="7">
    <location>
        <begin position="967"/>
        <end position="988"/>
    </location>
</feature>
<feature type="transmembrane region" description="Helical" evidence="7">
    <location>
        <begin position="92"/>
        <end position="114"/>
    </location>
</feature>
<dbReference type="InterPro" id="IPR050173">
    <property type="entry name" value="ABC_transporter_C-like"/>
</dbReference>
<evidence type="ECO:0000259" key="9">
    <source>
        <dbReference type="PROSITE" id="PS50929"/>
    </source>
</evidence>